<dbReference type="EMBL" id="GBHO01012028">
    <property type="protein sequence ID" value="JAG31576.1"/>
    <property type="molecule type" value="Transcribed_RNA"/>
</dbReference>
<name>A0A0A9YIY2_LYGHE</name>
<reference evidence="2" key="2">
    <citation type="submission" date="2014-07" db="EMBL/GenBank/DDBJ databases">
        <authorList>
            <person name="Hull J."/>
        </authorList>
    </citation>
    <scope>NUCLEOTIDE SEQUENCE</scope>
</reference>
<evidence type="ECO:0000313" key="2">
    <source>
        <dbReference type="EMBL" id="JAG31576.1"/>
    </source>
</evidence>
<evidence type="ECO:0000313" key="3">
    <source>
        <dbReference type="EMBL" id="JAQ16885.1"/>
    </source>
</evidence>
<feature type="compositionally biased region" description="Acidic residues" evidence="1">
    <location>
        <begin position="149"/>
        <end position="173"/>
    </location>
</feature>
<dbReference type="EMBL" id="GDHC01001744">
    <property type="protein sequence ID" value="JAQ16885.1"/>
    <property type="molecule type" value="Transcribed_RNA"/>
</dbReference>
<protein>
    <submittedName>
        <fullName evidence="2">Uncharacterized protein</fullName>
    </submittedName>
</protein>
<evidence type="ECO:0000256" key="1">
    <source>
        <dbReference type="SAM" id="MobiDB-lite"/>
    </source>
</evidence>
<feature type="compositionally biased region" description="Polar residues" evidence="1">
    <location>
        <begin position="181"/>
        <end position="199"/>
    </location>
</feature>
<dbReference type="AlphaFoldDB" id="A0A0A9YIY2"/>
<gene>
    <name evidence="2" type="ORF">CM83_5401</name>
    <name evidence="3" type="ORF">g.25040</name>
</gene>
<reference evidence="3" key="3">
    <citation type="journal article" date="2016" name="Gigascience">
        <title>De novo construction of an expanded transcriptome assembly for the western tarnished plant bug, Lygus hesperus.</title>
        <authorList>
            <person name="Tassone E.E."/>
            <person name="Geib S.M."/>
            <person name="Hall B."/>
            <person name="Fabrick J.A."/>
            <person name="Brent C.S."/>
            <person name="Hull J.J."/>
        </authorList>
    </citation>
    <scope>NUCLEOTIDE SEQUENCE</scope>
</reference>
<feature type="region of interest" description="Disordered" evidence="1">
    <location>
        <begin position="139"/>
        <end position="245"/>
    </location>
</feature>
<reference evidence="2" key="1">
    <citation type="journal article" date="2014" name="PLoS ONE">
        <title>Transcriptome-Based Identification of ABC Transporters in the Western Tarnished Plant Bug Lygus hesperus.</title>
        <authorList>
            <person name="Hull J.J."/>
            <person name="Chaney K."/>
            <person name="Geib S.M."/>
            <person name="Fabrick J.A."/>
            <person name="Brent C.S."/>
            <person name="Walsh D."/>
            <person name="Lavine L.C."/>
        </authorList>
    </citation>
    <scope>NUCLEOTIDE SEQUENCE</scope>
</reference>
<accession>A0A0A9YIY2</accession>
<sequence>MRKPIIDLEIETSNTRSVTSATSNSMSDAVYRAGIEGGNNINDIIRSLDTVSMHPSRNERHTVRATGTAKQRRGKYIGGDVEYSRFDDDEEANDDHISDQELEDEDDEAKKQKYKKYMEQMKQWKKRLQQSQVDAGASISPHLNRLGDDPNDDDADDDIGDADDVDDDLDINADVDAVGEPSTSEVPRDTSTSGISDTSAVGAAGSPLPTKRNQVTNPTAGMADKTSKRSKIDCGGNLDGGIETR</sequence>
<proteinExistence type="predicted"/>
<organism evidence="2">
    <name type="scientific">Lygus hesperus</name>
    <name type="common">Western plant bug</name>
    <dbReference type="NCBI Taxonomy" id="30085"/>
    <lineage>
        <taxon>Eukaryota</taxon>
        <taxon>Metazoa</taxon>
        <taxon>Ecdysozoa</taxon>
        <taxon>Arthropoda</taxon>
        <taxon>Hexapoda</taxon>
        <taxon>Insecta</taxon>
        <taxon>Pterygota</taxon>
        <taxon>Neoptera</taxon>
        <taxon>Paraneoptera</taxon>
        <taxon>Hemiptera</taxon>
        <taxon>Heteroptera</taxon>
        <taxon>Panheteroptera</taxon>
        <taxon>Cimicomorpha</taxon>
        <taxon>Miridae</taxon>
        <taxon>Mirini</taxon>
        <taxon>Lygus</taxon>
    </lineage>
</organism>
<feature type="region of interest" description="Disordered" evidence="1">
    <location>
        <begin position="55"/>
        <end position="111"/>
    </location>
</feature>